<dbReference type="OrthoDB" id="6475149at2759"/>
<sequence>MINAVKFARLLLLPLLLFMANNSNVNFVVANGTPKSQLQQLQQQQPLPQQEVFYAPQQLQQLPQRQNEWYHQQLQQLQQYQQQATQLQKQQPYNPALPAIPLSAPTTATGAVHQQPPAAATSPSPSSSSLAADTLTAAENFTTSTQPNGVGYASDTVGYIEDTPSGEDADDKQPSEIQKAVCTVTAGEVRASAEAVTTKKLKGVCGSAELKLAFSDLEAKLYKELQEIKTLLQYIAQQQGINAPQLLRPMSPPIATTTPLTPLVAATPTKPPPPTTQVAATRLVQHKQLPSSKPTTVAKPLFQPIAEPKSNALDTSAEASYEYEESSAGIEAEDPLPKKLPQLKSVHPKSQSASVPSELLQEIRKFNNTMLSDSELKVFTYYWKLENFTARIESGHSTLVESPIFSIKGKPLHLVADFQHLNRDFLYLQLTQAKTRTKSTFKGFNFARALQSRQRVSHTE</sequence>
<feature type="region of interest" description="Disordered" evidence="1">
    <location>
        <begin position="107"/>
        <end position="175"/>
    </location>
</feature>
<feature type="compositionally biased region" description="Polar residues" evidence="1">
    <location>
        <begin position="139"/>
        <end position="148"/>
    </location>
</feature>
<evidence type="ECO:0000313" key="4">
    <source>
        <dbReference type="Proteomes" id="UP000606786"/>
    </source>
</evidence>
<dbReference type="AlphaFoldDB" id="A0A811V4G0"/>
<accession>A0A811V4G0</accession>
<dbReference type="Proteomes" id="UP000606786">
    <property type="component" value="Unassembled WGS sequence"/>
</dbReference>
<feature type="compositionally biased region" description="Low complexity" evidence="1">
    <location>
        <begin position="316"/>
        <end position="330"/>
    </location>
</feature>
<name>A0A811V4G0_CERCA</name>
<keyword evidence="4" id="KW-1185">Reference proteome</keyword>
<feature type="chain" id="PRO_5032645179" evidence="2">
    <location>
        <begin position="24"/>
        <end position="460"/>
    </location>
</feature>
<comment type="caution">
    <text evidence="3">The sequence shown here is derived from an EMBL/GenBank/DDBJ whole genome shotgun (WGS) entry which is preliminary data.</text>
</comment>
<dbReference type="EMBL" id="CAJHJT010000034">
    <property type="protein sequence ID" value="CAD7005900.1"/>
    <property type="molecule type" value="Genomic_DNA"/>
</dbReference>
<evidence type="ECO:0000313" key="3">
    <source>
        <dbReference type="EMBL" id="CAD7005900.1"/>
    </source>
</evidence>
<organism evidence="3 4">
    <name type="scientific">Ceratitis capitata</name>
    <name type="common">Mediterranean fruit fly</name>
    <name type="synonym">Tephritis capitata</name>
    <dbReference type="NCBI Taxonomy" id="7213"/>
    <lineage>
        <taxon>Eukaryota</taxon>
        <taxon>Metazoa</taxon>
        <taxon>Ecdysozoa</taxon>
        <taxon>Arthropoda</taxon>
        <taxon>Hexapoda</taxon>
        <taxon>Insecta</taxon>
        <taxon>Pterygota</taxon>
        <taxon>Neoptera</taxon>
        <taxon>Endopterygota</taxon>
        <taxon>Diptera</taxon>
        <taxon>Brachycera</taxon>
        <taxon>Muscomorpha</taxon>
        <taxon>Tephritoidea</taxon>
        <taxon>Tephritidae</taxon>
        <taxon>Ceratitis</taxon>
        <taxon>Ceratitis</taxon>
    </lineage>
</organism>
<proteinExistence type="predicted"/>
<feature type="compositionally biased region" description="Low complexity" evidence="1">
    <location>
        <begin position="116"/>
        <end position="138"/>
    </location>
</feature>
<evidence type="ECO:0000256" key="2">
    <source>
        <dbReference type="SAM" id="SignalP"/>
    </source>
</evidence>
<reference evidence="3" key="1">
    <citation type="submission" date="2020-11" db="EMBL/GenBank/DDBJ databases">
        <authorList>
            <person name="Whitehead M."/>
        </authorList>
    </citation>
    <scope>NUCLEOTIDE SEQUENCE</scope>
    <source>
        <strain evidence="3">EGII</strain>
    </source>
</reference>
<evidence type="ECO:0000256" key="1">
    <source>
        <dbReference type="SAM" id="MobiDB-lite"/>
    </source>
</evidence>
<protein>
    <submittedName>
        <fullName evidence="3">(Mediterranean fruit fly) hypothetical protein</fullName>
    </submittedName>
</protein>
<gene>
    <name evidence="3" type="ORF">CCAP1982_LOCUS14240</name>
</gene>
<feature type="signal peptide" evidence="2">
    <location>
        <begin position="1"/>
        <end position="23"/>
    </location>
</feature>
<feature type="region of interest" description="Disordered" evidence="1">
    <location>
        <begin position="313"/>
        <end position="335"/>
    </location>
</feature>
<keyword evidence="2" id="KW-0732">Signal</keyword>